<keyword evidence="8" id="KW-1015">Disulfide bond</keyword>
<dbReference type="PROSITE" id="PS01180">
    <property type="entry name" value="CUB"/>
    <property type="match status" value="1"/>
</dbReference>
<evidence type="ECO:0000256" key="12">
    <source>
        <dbReference type="RuleBase" id="RU361183"/>
    </source>
</evidence>
<accession>A0A9J6DEU2</accession>
<keyword evidence="6 11" id="KW-0862">Zinc</keyword>
<dbReference type="InterPro" id="IPR006026">
    <property type="entry name" value="Peptidase_Metallo"/>
</dbReference>
<comment type="caution">
    <text evidence="15">The sequence shown here is derived from an EMBL/GenBank/DDBJ whole genome shotgun (WGS) entry which is preliminary data.</text>
</comment>
<evidence type="ECO:0000256" key="8">
    <source>
        <dbReference type="ARBA" id="ARBA00023157"/>
    </source>
</evidence>
<dbReference type="PROSITE" id="PS51864">
    <property type="entry name" value="ASTACIN"/>
    <property type="match status" value="1"/>
</dbReference>
<evidence type="ECO:0000256" key="11">
    <source>
        <dbReference type="PROSITE-ProRule" id="PRU01211"/>
    </source>
</evidence>
<comment type="caution">
    <text evidence="10">Lacks conserved residue(s) required for the propagation of feature annotation.</text>
</comment>
<keyword evidence="2" id="KW-0245">EGF-like domain</keyword>
<evidence type="ECO:0000259" key="14">
    <source>
        <dbReference type="PROSITE" id="PS51864"/>
    </source>
</evidence>
<name>A0A9J6DEU2_RHIMP</name>
<dbReference type="PROSITE" id="PS00022">
    <property type="entry name" value="EGF_1"/>
    <property type="match status" value="1"/>
</dbReference>
<dbReference type="PANTHER" id="PTHR10127:SF893">
    <property type="entry name" value="METALLOENDOPEPTIDASE"/>
    <property type="match status" value="1"/>
</dbReference>
<dbReference type="Proteomes" id="UP000821866">
    <property type="component" value="Chromosome 7"/>
</dbReference>
<evidence type="ECO:0000259" key="13">
    <source>
        <dbReference type="PROSITE" id="PS01180"/>
    </source>
</evidence>
<dbReference type="SMART" id="SM00042">
    <property type="entry name" value="CUB"/>
    <property type="match status" value="1"/>
</dbReference>
<dbReference type="InterPro" id="IPR000859">
    <property type="entry name" value="CUB_dom"/>
</dbReference>
<dbReference type="VEuPathDB" id="VectorBase:LOC119174309"/>
<dbReference type="AlphaFoldDB" id="A0A9J6DEU2"/>
<dbReference type="Pfam" id="PF00431">
    <property type="entry name" value="CUB"/>
    <property type="match status" value="1"/>
</dbReference>
<dbReference type="EMBL" id="JABSTU010000009">
    <property type="protein sequence ID" value="KAH8020446.1"/>
    <property type="molecule type" value="Genomic_DNA"/>
</dbReference>
<dbReference type="Gene3D" id="2.60.120.290">
    <property type="entry name" value="Spermadhesin, CUB domain"/>
    <property type="match status" value="1"/>
</dbReference>
<dbReference type="CDD" id="cd04280">
    <property type="entry name" value="ZnMc_astacin_like"/>
    <property type="match status" value="1"/>
</dbReference>
<organism evidence="15 16">
    <name type="scientific">Rhipicephalus microplus</name>
    <name type="common">Cattle tick</name>
    <name type="synonym">Boophilus microplus</name>
    <dbReference type="NCBI Taxonomy" id="6941"/>
    <lineage>
        <taxon>Eukaryota</taxon>
        <taxon>Metazoa</taxon>
        <taxon>Ecdysozoa</taxon>
        <taxon>Arthropoda</taxon>
        <taxon>Chelicerata</taxon>
        <taxon>Arachnida</taxon>
        <taxon>Acari</taxon>
        <taxon>Parasitiformes</taxon>
        <taxon>Ixodida</taxon>
        <taxon>Ixodoidea</taxon>
        <taxon>Ixodidae</taxon>
        <taxon>Rhipicephalinae</taxon>
        <taxon>Rhipicephalus</taxon>
        <taxon>Boophilus</taxon>
    </lineage>
</organism>
<dbReference type="InterPro" id="IPR024079">
    <property type="entry name" value="MetalloPept_cat_dom_sf"/>
</dbReference>
<feature type="binding site" evidence="11">
    <location>
        <position position="246"/>
    </location>
    <ligand>
        <name>Zn(2+)</name>
        <dbReference type="ChEBI" id="CHEBI:29105"/>
        <note>catalytic</note>
    </ligand>
</feature>
<dbReference type="SUPFAM" id="SSF49854">
    <property type="entry name" value="Spermadhesin, CUB domain"/>
    <property type="match status" value="1"/>
</dbReference>
<dbReference type="EC" id="3.4.24.-" evidence="12"/>
<dbReference type="InterPro" id="IPR001506">
    <property type="entry name" value="Peptidase_M12A"/>
</dbReference>
<dbReference type="InterPro" id="IPR035914">
    <property type="entry name" value="Sperma_CUB_dom_sf"/>
</dbReference>
<dbReference type="Pfam" id="PF01400">
    <property type="entry name" value="Astacin"/>
    <property type="match status" value="1"/>
</dbReference>
<evidence type="ECO:0000313" key="16">
    <source>
        <dbReference type="Proteomes" id="UP000821866"/>
    </source>
</evidence>
<protein>
    <recommendedName>
        <fullName evidence="12">Metalloendopeptidase</fullName>
        <ecNumber evidence="12">3.4.24.-</ecNumber>
    </recommendedName>
</protein>
<feature type="domain" description="CUB" evidence="13">
    <location>
        <begin position="371"/>
        <end position="496"/>
    </location>
</feature>
<evidence type="ECO:0000313" key="15">
    <source>
        <dbReference type="EMBL" id="KAH8020446.1"/>
    </source>
</evidence>
<dbReference type="CDD" id="cd00041">
    <property type="entry name" value="CUB"/>
    <property type="match status" value="1"/>
</dbReference>
<feature type="binding site" evidence="11">
    <location>
        <position position="236"/>
    </location>
    <ligand>
        <name>Zn(2+)</name>
        <dbReference type="ChEBI" id="CHEBI:29105"/>
        <note>catalytic</note>
    </ligand>
</feature>
<keyword evidence="16" id="KW-1185">Reference proteome</keyword>
<reference evidence="15" key="1">
    <citation type="journal article" date="2020" name="Cell">
        <title>Large-Scale Comparative Analyses of Tick Genomes Elucidate Their Genetic Diversity and Vector Capacities.</title>
        <authorList>
            <consortium name="Tick Genome and Microbiome Consortium (TIGMIC)"/>
            <person name="Jia N."/>
            <person name="Wang J."/>
            <person name="Shi W."/>
            <person name="Du L."/>
            <person name="Sun Y."/>
            <person name="Zhan W."/>
            <person name="Jiang J.F."/>
            <person name="Wang Q."/>
            <person name="Zhang B."/>
            <person name="Ji P."/>
            <person name="Bell-Sakyi L."/>
            <person name="Cui X.M."/>
            <person name="Yuan T.T."/>
            <person name="Jiang B.G."/>
            <person name="Yang W.F."/>
            <person name="Lam T.T."/>
            <person name="Chang Q.C."/>
            <person name="Ding S.J."/>
            <person name="Wang X.J."/>
            <person name="Zhu J.G."/>
            <person name="Ruan X.D."/>
            <person name="Zhao L."/>
            <person name="Wei J.T."/>
            <person name="Ye R.Z."/>
            <person name="Que T.C."/>
            <person name="Du C.H."/>
            <person name="Zhou Y.H."/>
            <person name="Cheng J.X."/>
            <person name="Dai P.F."/>
            <person name="Guo W.B."/>
            <person name="Han X.H."/>
            <person name="Huang E.J."/>
            <person name="Li L.F."/>
            <person name="Wei W."/>
            <person name="Gao Y.C."/>
            <person name="Liu J.Z."/>
            <person name="Shao H.Z."/>
            <person name="Wang X."/>
            <person name="Wang C.C."/>
            <person name="Yang T.C."/>
            <person name="Huo Q.B."/>
            <person name="Li W."/>
            <person name="Chen H.Y."/>
            <person name="Chen S.E."/>
            <person name="Zhou L.G."/>
            <person name="Ni X.B."/>
            <person name="Tian J.H."/>
            <person name="Sheng Y."/>
            <person name="Liu T."/>
            <person name="Pan Y.S."/>
            <person name="Xia L.Y."/>
            <person name="Li J."/>
            <person name="Zhao F."/>
            <person name="Cao W.C."/>
        </authorList>
    </citation>
    <scope>NUCLEOTIDE SEQUENCE</scope>
    <source>
        <strain evidence="15">Rmic-2018</strain>
    </source>
</reference>
<comment type="subunit">
    <text evidence="1">Monomer.</text>
</comment>
<evidence type="ECO:0000256" key="1">
    <source>
        <dbReference type="ARBA" id="ARBA00011245"/>
    </source>
</evidence>
<evidence type="ECO:0000256" key="10">
    <source>
        <dbReference type="PROSITE-ProRule" id="PRU00059"/>
    </source>
</evidence>
<dbReference type="GO" id="GO:0006508">
    <property type="term" value="P:proteolysis"/>
    <property type="evidence" value="ECO:0007669"/>
    <property type="project" value="UniProtKB-KW"/>
</dbReference>
<evidence type="ECO:0000256" key="7">
    <source>
        <dbReference type="ARBA" id="ARBA00023049"/>
    </source>
</evidence>
<reference evidence="15" key="2">
    <citation type="submission" date="2021-09" db="EMBL/GenBank/DDBJ databases">
        <authorList>
            <person name="Jia N."/>
            <person name="Wang J."/>
            <person name="Shi W."/>
            <person name="Du L."/>
            <person name="Sun Y."/>
            <person name="Zhan W."/>
            <person name="Jiang J."/>
            <person name="Wang Q."/>
            <person name="Zhang B."/>
            <person name="Ji P."/>
            <person name="Sakyi L.B."/>
            <person name="Cui X."/>
            <person name="Yuan T."/>
            <person name="Jiang B."/>
            <person name="Yang W."/>
            <person name="Lam T.T.-Y."/>
            <person name="Chang Q."/>
            <person name="Ding S."/>
            <person name="Wang X."/>
            <person name="Zhu J."/>
            <person name="Ruan X."/>
            <person name="Zhao L."/>
            <person name="Wei J."/>
            <person name="Que T."/>
            <person name="Du C."/>
            <person name="Cheng J."/>
            <person name="Dai P."/>
            <person name="Han X."/>
            <person name="Huang E."/>
            <person name="Gao Y."/>
            <person name="Liu J."/>
            <person name="Shao H."/>
            <person name="Ye R."/>
            <person name="Li L."/>
            <person name="Wei W."/>
            <person name="Wang X."/>
            <person name="Wang C."/>
            <person name="Huo Q."/>
            <person name="Li W."/>
            <person name="Guo W."/>
            <person name="Chen H."/>
            <person name="Chen S."/>
            <person name="Zhou L."/>
            <person name="Zhou L."/>
            <person name="Ni X."/>
            <person name="Tian J."/>
            <person name="Zhou Y."/>
            <person name="Sheng Y."/>
            <person name="Liu T."/>
            <person name="Pan Y."/>
            <person name="Xia L."/>
            <person name="Li J."/>
            <person name="Zhao F."/>
            <person name="Cao W."/>
        </authorList>
    </citation>
    <scope>NUCLEOTIDE SEQUENCE</scope>
    <source>
        <strain evidence="15">Rmic-2018</strain>
        <tissue evidence="15">Larvae</tissue>
    </source>
</reference>
<gene>
    <name evidence="15" type="ORF">HPB51_001744</name>
</gene>
<dbReference type="SUPFAM" id="SSF55486">
    <property type="entry name" value="Metalloproteases ('zincins'), catalytic domain"/>
    <property type="match status" value="1"/>
</dbReference>
<dbReference type="PANTHER" id="PTHR10127">
    <property type="entry name" value="DISCOIDIN, CUB, EGF, LAMININ , AND ZINC METALLOPROTEASE DOMAIN CONTAINING"/>
    <property type="match status" value="1"/>
</dbReference>
<evidence type="ECO:0000256" key="2">
    <source>
        <dbReference type="ARBA" id="ARBA00022536"/>
    </source>
</evidence>
<dbReference type="InterPro" id="IPR034035">
    <property type="entry name" value="Astacin-like_dom"/>
</dbReference>
<dbReference type="PRINTS" id="PR00480">
    <property type="entry name" value="ASTACIN"/>
</dbReference>
<evidence type="ECO:0000256" key="6">
    <source>
        <dbReference type="ARBA" id="ARBA00022833"/>
    </source>
</evidence>
<keyword evidence="5 11" id="KW-0378">Hydrolase</keyword>
<feature type="active site" evidence="11">
    <location>
        <position position="237"/>
    </location>
</feature>
<keyword evidence="3 11" id="KW-0645">Protease</keyword>
<keyword evidence="4 11" id="KW-0479">Metal-binding</keyword>
<proteinExistence type="predicted"/>
<dbReference type="GO" id="GO:0004222">
    <property type="term" value="F:metalloendopeptidase activity"/>
    <property type="evidence" value="ECO:0007669"/>
    <property type="project" value="UniProtKB-UniRule"/>
</dbReference>
<evidence type="ECO:0000256" key="3">
    <source>
        <dbReference type="ARBA" id="ARBA00022670"/>
    </source>
</evidence>
<dbReference type="SMART" id="SM00235">
    <property type="entry name" value="ZnMc"/>
    <property type="match status" value="1"/>
</dbReference>
<evidence type="ECO:0000256" key="9">
    <source>
        <dbReference type="ARBA" id="ARBA00025529"/>
    </source>
</evidence>
<comment type="cofactor">
    <cofactor evidence="11 12">
        <name>Zn(2+)</name>
        <dbReference type="ChEBI" id="CHEBI:29105"/>
    </cofactor>
    <text evidence="11 12">Binds 1 zinc ion per subunit.</text>
</comment>
<dbReference type="GO" id="GO:0008270">
    <property type="term" value="F:zinc ion binding"/>
    <property type="evidence" value="ECO:0007669"/>
    <property type="project" value="UniProtKB-UniRule"/>
</dbReference>
<dbReference type="Gene3D" id="3.40.390.10">
    <property type="entry name" value="Collagenase (Catalytic Domain)"/>
    <property type="match status" value="1"/>
</dbReference>
<keyword evidence="7 11" id="KW-0482">Metalloprotease</keyword>
<feature type="domain" description="Peptidase M12A" evidence="14">
    <location>
        <begin position="143"/>
        <end position="339"/>
    </location>
</feature>
<evidence type="ECO:0000256" key="5">
    <source>
        <dbReference type="ARBA" id="ARBA00022801"/>
    </source>
</evidence>
<evidence type="ECO:0000256" key="4">
    <source>
        <dbReference type="ARBA" id="ARBA00022723"/>
    </source>
</evidence>
<feature type="binding site" evidence="11">
    <location>
        <position position="240"/>
    </location>
    <ligand>
        <name>Zn(2+)</name>
        <dbReference type="ChEBI" id="CHEBI:29105"/>
        <note>catalytic</note>
    </ligand>
</feature>
<sequence>MLGTATLYVSKSRYLYKLTPGATSIHLRGSITTGAKFDMLDFAPLRYPDSTASASFVTEGRLKHRNAHASKQRSAERACEYMARPAPGMATPGVTRRNERRRTCAPCHVEFERMWQDVQKMDGGKAMFQGDMMMTKSDLMDMYAMSPTKNETWPGGMVPYKIHESLSDEAHLIRQGIAHWMKNTCLVFRELEKDDITTDYILFFKGEGCWSRFGYRGSVQEISIGEGCEKLGTVVHEIGHAIGFIHEQSRADRDRYVVVKYANILKGEHSQFDPDQRGREYGAVYDYTSVMHYPSTAFAASPGVKTLSPVNPLLAPLIRRRDELTFRDRRKANFLYRCDAACKSRPVCENEGFVDHTCKCVCPPNTKGERCQKWRHSYYPRTKCGRRVIREGTISSPGYPKIQIPEVGTCVWWIQAPRNKAIQLTFRDFDLYGRVSGFCTRDWFEIRLKSLYMGQTFCSDEMKPGKVVTSVGRNVIIEYRPYAWFKRGFSLEVKFVPVETRKQ</sequence>
<dbReference type="InterPro" id="IPR000742">
    <property type="entry name" value="EGF"/>
</dbReference>
<comment type="function">
    <text evidence="9">Zinc metalloprotease. Provoques deadhesion of endothelial cells from cell cultures, and also degradation of fibronectin, fibrinogen and gelatin in vitro. Its role in the venom is not fully understood but it might act as a spreading factor that facilitates diffusion of other venom toxins. Alternatively, it might be involved in the proteolytic processing of other venom toxins or it might play a role in extra-oral digestion of prey.</text>
</comment>